<dbReference type="SUPFAM" id="SSF53098">
    <property type="entry name" value="Ribonuclease H-like"/>
    <property type="match status" value="1"/>
</dbReference>
<dbReference type="InterPro" id="IPR036397">
    <property type="entry name" value="RNaseH_sf"/>
</dbReference>
<dbReference type="InterPro" id="IPR012337">
    <property type="entry name" value="RNaseH-like_sf"/>
</dbReference>
<dbReference type="InterPro" id="IPR013103">
    <property type="entry name" value="RVT_2"/>
</dbReference>
<evidence type="ECO:0000256" key="2">
    <source>
        <dbReference type="ARBA" id="ARBA00022723"/>
    </source>
</evidence>
<dbReference type="InterPro" id="IPR001584">
    <property type="entry name" value="Integrase_cat-core"/>
</dbReference>
<dbReference type="GO" id="GO:0046872">
    <property type="term" value="F:metal ion binding"/>
    <property type="evidence" value="ECO:0007669"/>
    <property type="project" value="UniProtKB-KW"/>
</dbReference>
<dbReference type="Pfam" id="PF07727">
    <property type="entry name" value="RVT_2"/>
    <property type="match status" value="1"/>
</dbReference>
<dbReference type="InterPro" id="IPR057670">
    <property type="entry name" value="SH3_retrovirus"/>
</dbReference>
<keyword evidence="2" id="KW-0479">Metal-binding</keyword>
<dbReference type="PANTHER" id="PTHR42648">
    <property type="entry name" value="TRANSPOSASE, PUTATIVE-RELATED"/>
    <property type="match status" value="1"/>
</dbReference>
<evidence type="ECO:0000313" key="5">
    <source>
        <dbReference type="EMBL" id="GEU81084.1"/>
    </source>
</evidence>
<evidence type="ECO:0000256" key="3">
    <source>
        <dbReference type="ARBA" id="ARBA00022801"/>
    </source>
</evidence>
<keyword evidence="3" id="KW-0378">Hydrolase</keyword>
<accession>A0A6L2N955</accession>
<dbReference type="EMBL" id="BKCJ010008205">
    <property type="protein sequence ID" value="GEU81084.1"/>
    <property type="molecule type" value="Genomic_DNA"/>
</dbReference>
<dbReference type="Pfam" id="PF22936">
    <property type="entry name" value="Pol_BBD"/>
    <property type="match status" value="1"/>
</dbReference>
<gene>
    <name evidence="5" type="ORF">Tci_053062</name>
</gene>
<dbReference type="GO" id="GO:0006508">
    <property type="term" value="P:proteolysis"/>
    <property type="evidence" value="ECO:0007669"/>
    <property type="project" value="UniProtKB-KW"/>
</dbReference>
<name>A0A6L2N955_TANCI</name>
<comment type="caution">
    <text evidence="5">The sequence shown here is derived from an EMBL/GenBank/DDBJ whole genome shotgun (WGS) entry which is preliminary data.</text>
</comment>
<dbReference type="PANTHER" id="PTHR42648:SF18">
    <property type="entry name" value="RETROTRANSPOSON, UNCLASSIFIED-LIKE PROTEIN"/>
    <property type="match status" value="1"/>
</dbReference>
<reference evidence="5" key="1">
    <citation type="journal article" date="2019" name="Sci. Rep.">
        <title>Draft genome of Tanacetum cinerariifolium, the natural source of mosquito coil.</title>
        <authorList>
            <person name="Yamashiro T."/>
            <person name="Shiraishi A."/>
            <person name="Satake H."/>
            <person name="Nakayama K."/>
        </authorList>
    </citation>
    <scope>NUCLEOTIDE SEQUENCE</scope>
</reference>
<keyword evidence="1" id="KW-0645">Protease</keyword>
<evidence type="ECO:0000259" key="4">
    <source>
        <dbReference type="PROSITE" id="PS50994"/>
    </source>
</evidence>
<organism evidence="5">
    <name type="scientific">Tanacetum cinerariifolium</name>
    <name type="common">Dalmatian daisy</name>
    <name type="synonym">Chrysanthemum cinerariifolium</name>
    <dbReference type="NCBI Taxonomy" id="118510"/>
    <lineage>
        <taxon>Eukaryota</taxon>
        <taxon>Viridiplantae</taxon>
        <taxon>Streptophyta</taxon>
        <taxon>Embryophyta</taxon>
        <taxon>Tracheophyta</taxon>
        <taxon>Spermatophyta</taxon>
        <taxon>Magnoliopsida</taxon>
        <taxon>eudicotyledons</taxon>
        <taxon>Gunneridae</taxon>
        <taxon>Pentapetalae</taxon>
        <taxon>asterids</taxon>
        <taxon>campanulids</taxon>
        <taxon>Asterales</taxon>
        <taxon>Asteraceae</taxon>
        <taxon>Asteroideae</taxon>
        <taxon>Anthemideae</taxon>
        <taxon>Anthemidinae</taxon>
        <taxon>Tanacetum</taxon>
    </lineage>
</organism>
<feature type="domain" description="Integrase catalytic" evidence="4">
    <location>
        <begin position="530"/>
        <end position="626"/>
    </location>
</feature>
<dbReference type="InterPro" id="IPR039537">
    <property type="entry name" value="Retrotran_Ty1/copia-like"/>
</dbReference>
<proteinExistence type="predicted"/>
<dbReference type="PROSITE" id="PS50994">
    <property type="entry name" value="INTEGRASE"/>
    <property type="match status" value="1"/>
</dbReference>
<dbReference type="InterPro" id="IPR054722">
    <property type="entry name" value="PolX-like_BBD"/>
</dbReference>
<dbReference type="GO" id="GO:0008233">
    <property type="term" value="F:peptidase activity"/>
    <property type="evidence" value="ECO:0007669"/>
    <property type="project" value="UniProtKB-KW"/>
</dbReference>
<evidence type="ECO:0000256" key="1">
    <source>
        <dbReference type="ARBA" id="ARBA00022670"/>
    </source>
</evidence>
<protein>
    <submittedName>
        <fullName evidence="5">Retrovirus-related Pol polyprotein from transposon TNT 1-94</fullName>
    </submittedName>
</protein>
<dbReference type="GO" id="GO:0003676">
    <property type="term" value="F:nucleic acid binding"/>
    <property type="evidence" value="ECO:0007669"/>
    <property type="project" value="InterPro"/>
</dbReference>
<dbReference type="Pfam" id="PF25597">
    <property type="entry name" value="SH3_retrovirus"/>
    <property type="match status" value="1"/>
</dbReference>
<sequence length="1314" mass="147534">MTSLEDINDPTKAMNITLILFAKAFQLTAPSNNNQRTSSNPRNCQIAQPGYNAWQNGGIQVAQNAVQNVGVQNGGNQNGLVVVLGIANQNGTGNIVAARAEGTGNGNQTRCYNCRGLVHITRNCTARPRRRDAAYLQTQLLIAQKEEAGIQLQAEEFDFMAAAGDLDEIEEFNANCILMAKLQHASTSGIQLDKAPVYDTDGSIKYTDLLEPIPEPQQVPHNDNHVTSVASSMVQSGGTVETSSAPNEETRVHQETVYHNLVDQVTQVKRLQAHLRDLKGKSSDTPSALNTLDPLNQKLESKIVELEFQVGTSVTPQVDKPKLIVVTPYSKKLHASIPSHSVPQPREFKVVKHRNVIAPGMFKIDSSQTLRIDLVPNNQSSASIRTNLITNFQRHVTFKENVSSDTVNASFTRLVHTARTRRPQPKGNSRNARVPSASKCCSKHMTGNIKLLINFVWKFLGTVRFGNDHIATILGYGDLKWGNITITRVYFVEGLSHNLILVGQFCDADLEVAFRRNTCFIRDLDAPVIIVRTDNGTEFKNHVLKEYFDSVGITHETSVAKTPRKNGVVERKNHTLVKAARTMLIFSHVLLFLWAEAIATACYTQNRSIIHRRFNKTPYDLIQGRKPDISYLHVFGALCYPKNDHEDIGKLGVKGDIGFFIGYSANSVAYRVYNRRTKKIIETMNVTFDELSTMDFEQNSSKPDLQSLTSGQISSGLELTYAPSTITSERPSNRDLYILFKPLHNEYLGGQPSEAPRTIPAAPQQGNLTPSPTVSAADNVPNAVFEGDLFVKTFVTTSTDIMEPNTVKEALTDPSWTESMQEELHQFIRNTVIRNKTHLLVRGYRQEEGIDFEESFAPVAQMEAIRIFLAYTAQKGFTVYQMDVKTAFLHGSLKEDVYMCQPEDIKDKLDFDQIGTPIDAMKYHSMIGALMYLTLSRSDIVHATYVCARYQAQPIEKHLKENRRDLPMDTPIDRLEVLRYDIRKRSKVRMGIMPTETELTLEQTQQGVAPLIDHHFCYKCGDSLNDFFCHQCTCEFCGNGAHDGYNCLVQVPSIQTLPSFSQQYPCCKDCEGLPEAYQFHPPQYTVNHPIFNAHNDLLNSQNKLMEQLTSMCDMVGQYIQKKEKEKQIEEVQAAKDRYWKILACYDDDNDDYTVAITHKEPVDFLIMEDEHLDTILATESEELIKSSVENLVPTQSLSDEGIPKKIYLNPLFDEEIISMKIDMHHFNTEISESDCDPGGETHFTKRLLYDNSSPRPPKEFVSENSGAAIESFSPSPVPIEDSNSLMEEIDLSFTPDDPMPSGIEEMTMTLKGIF</sequence>
<dbReference type="Gene3D" id="3.30.420.10">
    <property type="entry name" value="Ribonuclease H-like superfamily/Ribonuclease H"/>
    <property type="match status" value="1"/>
</dbReference>
<dbReference type="GO" id="GO:0015074">
    <property type="term" value="P:DNA integration"/>
    <property type="evidence" value="ECO:0007669"/>
    <property type="project" value="InterPro"/>
</dbReference>